<dbReference type="InterPro" id="IPR043128">
    <property type="entry name" value="Rev_trsase/Diguanyl_cyclase"/>
</dbReference>
<dbReference type="SUPFAM" id="SSF55073">
    <property type="entry name" value="Nucleotide cyclase"/>
    <property type="match status" value="1"/>
</dbReference>
<keyword evidence="4" id="KW-1185">Reference proteome</keyword>
<dbReference type="Proteomes" id="UP000611629">
    <property type="component" value="Unassembled WGS sequence"/>
</dbReference>
<gene>
    <name evidence="3" type="ORF">HZF24_16115</name>
</gene>
<dbReference type="InterPro" id="IPR000160">
    <property type="entry name" value="GGDEF_dom"/>
</dbReference>
<dbReference type="RefSeq" id="WP_179239392.1">
    <property type="nucleotide sequence ID" value="NZ_JACBNQ010000025.1"/>
</dbReference>
<dbReference type="PANTHER" id="PTHR45138:SF9">
    <property type="entry name" value="DIGUANYLATE CYCLASE DGCM-RELATED"/>
    <property type="match status" value="1"/>
</dbReference>
<sequence length="298" mass="34349">MDSIADVLQDYLNNVIYDPEHAVLDLQKLPEEFQEFGKNLVLFSDCVMEMGALAKAISKGNLGVELPSPINEMAAPLKALHASLKHLTWQTQQVAKGDYQQRVDFMGDFSEAFNEMVEQLEQRRLNLLTDICTEREKLKEFQNIANIDTLTQLNNRRYGMEVMEKWLLEGRSFVLCFVDIDNLKFVNDWYGHAEGDKYITCISDEMSELTPEAVICRIGGDEFMLLSEDWNSEVAKEKLEILRKRLINCNCVYERSISYGVIKVGADNTLNVSDILSAADEKMYEYKRAYKLRQKRKP</sequence>
<dbReference type="PROSITE" id="PS50887">
    <property type="entry name" value="GGDEF"/>
    <property type="match status" value="1"/>
</dbReference>
<name>A0A974BLP7_SEDHY</name>
<dbReference type="PROSITE" id="PS50885">
    <property type="entry name" value="HAMP"/>
    <property type="match status" value="1"/>
</dbReference>
<dbReference type="GO" id="GO:0052621">
    <property type="term" value="F:diguanylate cyclase activity"/>
    <property type="evidence" value="ECO:0007669"/>
    <property type="project" value="TreeGrafter"/>
</dbReference>
<proteinExistence type="predicted"/>
<dbReference type="AlphaFoldDB" id="A0A974BLP7"/>
<dbReference type="SMART" id="SM00267">
    <property type="entry name" value="GGDEF"/>
    <property type="match status" value="1"/>
</dbReference>
<evidence type="ECO:0000313" key="3">
    <source>
        <dbReference type="EMBL" id="NYB75674.1"/>
    </source>
</evidence>
<feature type="domain" description="GGDEF" evidence="2">
    <location>
        <begin position="171"/>
        <end position="298"/>
    </location>
</feature>
<dbReference type="Pfam" id="PF00990">
    <property type="entry name" value="GGDEF"/>
    <property type="match status" value="1"/>
</dbReference>
<dbReference type="Pfam" id="PF00672">
    <property type="entry name" value="HAMP"/>
    <property type="match status" value="1"/>
</dbReference>
<reference evidence="3" key="1">
    <citation type="submission" date="2020-07" db="EMBL/GenBank/DDBJ databases">
        <title>Genomic analysis of a strain of Sedimentibacter Hydroxybenzoicus DSM7310.</title>
        <authorList>
            <person name="Ma S."/>
        </authorList>
    </citation>
    <scope>NUCLEOTIDE SEQUENCE</scope>
    <source>
        <strain evidence="3">DSM 7310</strain>
    </source>
</reference>
<evidence type="ECO:0000313" key="4">
    <source>
        <dbReference type="Proteomes" id="UP000611629"/>
    </source>
</evidence>
<dbReference type="InterPro" id="IPR003660">
    <property type="entry name" value="HAMP_dom"/>
</dbReference>
<evidence type="ECO:0000259" key="2">
    <source>
        <dbReference type="PROSITE" id="PS50887"/>
    </source>
</evidence>
<protein>
    <submittedName>
        <fullName evidence="3">Diguanylate cyclase</fullName>
    </submittedName>
</protein>
<dbReference type="GO" id="GO:0016020">
    <property type="term" value="C:membrane"/>
    <property type="evidence" value="ECO:0007669"/>
    <property type="project" value="InterPro"/>
</dbReference>
<comment type="caution">
    <text evidence="3">The sequence shown here is derived from an EMBL/GenBank/DDBJ whole genome shotgun (WGS) entry which is preliminary data.</text>
</comment>
<evidence type="ECO:0000259" key="1">
    <source>
        <dbReference type="PROSITE" id="PS50885"/>
    </source>
</evidence>
<feature type="domain" description="HAMP" evidence="1">
    <location>
        <begin position="78"/>
        <end position="125"/>
    </location>
</feature>
<organism evidence="3 4">
    <name type="scientific">Sedimentibacter hydroxybenzoicus DSM 7310</name>
    <dbReference type="NCBI Taxonomy" id="1123245"/>
    <lineage>
        <taxon>Bacteria</taxon>
        <taxon>Bacillati</taxon>
        <taxon>Bacillota</taxon>
        <taxon>Tissierellia</taxon>
        <taxon>Sedimentibacter</taxon>
    </lineage>
</organism>
<dbReference type="EMBL" id="JACBNQ010000025">
    <property type="protein sequence ID" value="NYB75674.1"/>
    <property type="molecule type" value="Genomic_DNA"/>
</dbReference>
<dbReference type="NCBIfam" id="TIGR00254">
    <property type="entry name" value="GGDEF"/>
    <property type="match status" value="1"/>
</dbReference>
<dbReference type="InterPro" id="IPR050469">
    <property type="entry name" value="Diguanylate_Cyclase"/>
</dbReference>
<dbReference type="PANTHER" id="PTHR45138">
    <property type="entry name" value="REGULATORY COMPONENTS OF SENSORY TRANSDUCTION SYSTEM"/>
    <property type="match status" value="1"/>
</dbReference>
<dbReference type="Gene3D" id="3.30.70.270">
    <property type="match status" value="1"/>
</dbReference>
<accession>A0A974BLP7</accession>
<dbReference type="InterPro" id="IPR029787">
    <property type="entry name" value="Nucleotide_cyclase"/>
</dbReference>
<dbReference type="CDD" id="cd01949">
    <property type="entry name" value="GGDEF"/>
    <property type="match status" value="1"/>
</dbReference>
<dbReference type="GO" id="GO:0007165">
    <property type="term" value="P:signal transduction"/>
    <property type="evidence" value="ECO:0007669"/>
    <property type="project" value="InterPro"/>
</dbReference>
<dbReference type="CDD" id="cd06225">
    <property type="entry name" value="HAMP"/>
    <property type="match status" value="1"/>
</dbReference>